<sequence>MKRSKILSMMMQKISNQTITIKSALNKSSKSRRYLKISGWMRYLNDEKENTRIELPISHKNEGKERTRSFSHEAKHLGLSPNLIKEIDKDMVEKFKALKV</sequence>
<accession>A0AA86WQW6</accession>
<protein>
    <submittedName>
        <fullName evidence="1">Uncharacterized protein</fullName>
    </submittedName>
</protein>
<reference evidence="1 2" key="1">
    <citation type="submission" date="2014-06" db="EMBL/GenBank/DDBJ databases">
        <authorList>
            <person name="Le Roux F."/>
        </authorList>
    </citation>
    <scope>NUCLEOTIDE SEQUENCE [LARGE SCALE GENOMIC DNA]</scope>
    <source>
        <strain evidence="1 2">J2-31</strain>
    </source>
</reference>
<dbReference type="AlphaFoldDB" id="A0AA86WQW6"/>
<gene>
    <name evidence="1" type="ORF">VCR31J2_1430003</name>
</gene>
<dbReference type="EMBL" id="CCKJ01000050">
    <property type="protein sequence ID" value="CDT89527.1"/>
    <property type="molecule type" value="Genomic_DNA"/>
</dbReference>
<evidence type="ECO:0000313" key="1">
    <source>
        <dbReference type="EMBL" id="CDT89527.1"/>
    </source>
</evidence>
<dbReference type="Proteomes" id="UP000041625">
    <property type="component" value="Unassembled WGS sequence"/>
</dbReference>
<name>A0AA86WQW6_9VIBR</name>
<proteinExistence type="predicted"/>
<organism evidence="1 2">
    <name type="scientific">Vibrio coralliirubri</name>
    <dbReference type="NCBI Taxonomy" id="1516159"/>
    <lineage>
        <taxon>Bacteria</taxon>
        <taxon>Pseudomonadati</taxon>
        <taxon>Pseudomonadota</taxon>
        <taxon>Gammaproteobacteria</taxon>
        <taxon>Vibrionales</taxon>
        <taxon>Vibrionaceae</taxon>
        <taxon>Vibrio</taxon>
    </lineage>
</organism>
<keyword evidence="2" id="KW-1185">Reference proteome</keyword>
<evidence type="ECO:0000313" key="2">
    <source>
        <dbReference type="Proteomes" id="UP000041625"/>
    </source>
</evidence>
<comment type="caution">
    <text evidence="1">The sequence shown here is derived from an EMBL/GenBank/DDBJ whole genome shotgun (WGS) entry which is preliminary data.</text>
</comment>